<feature type="non-terminal residue" evidence="1">
    <location>
        <position position="1"/>
    </location>
</feature>
<evidence type="ECO:0000313" key="1">
    <source>
        <dbReference type="EMBL" id="CAI8040644.1"/>
    </source>
</evidence>
<protein>
    <submittedName>
        <fullName evidence="1">Uncharacterized protein</fullName>
    </submittedName>
</protein>
<evidence type="ECO:0000313" key="2">
    <source>
        <dbReference type="Proteomes" id="UP001174909"/>
    </source>
</evidence>
<name>A0AA35X1G3_GEOBA</name>
<dbReference type="AlphaFoldDB" id="A0AA35X1G3"/>
<accession>A0AA35X1G3</accession>
<gene>
    <name evidence="1" type="ORF">GBAR_LOCUS22629</name>
</gene>
<sequence length="86" mass="9694">VRPSVRVSVTLNLTSRVSVRLTKDTTYLTGNEGDEGIEPCWCSLISCPLTGAWLCGWWREEFIEFVVFSFQELSLFSSARRSSVSV</sequence>
<organism evidence="1 2">
    <name type="scientific">Geodia barretti</name>
    <name type="common">Barrett's horny sponge</name>
    <dbReference type="NCBI Taxonomy" id="519541"/>
    <lineage>
        <taxon>Eukaryota</taxon>
        <taxon>Metazoa</taxon>
        <taxon>Porifera</taxon>
        <taxon>Demospongiae</taxon>
        <taxon>Heteroscleromorpha</taxon>
        <taxon>Tetractinellida</taxon>
        <taxon>Astrophorina</taxon>
        <taxon>Geodiidae</taxon>
        <taxon>Geodia</taxon>
    </lineage>
</organism>
<dbReference type="Proteomes" id="UP001174909">
    <property type="component" value="Unassembled WGS sequence"/>
</dbReference>
<reference evidence="1" key="1">
    <citation type="submission" date="2023-03" db="EMBL/GenBank/DDBJ databases">
        <authorList>
            <person name="Steffen K."/>
            <person name="Cardenas P."/>
        </authorList>
    </citation>
    <scope>NUCLEOTIDE SEQUENCE</scope>
</reference>
<dbReference type="EMBL" id="CASHTH010003124">
    <property type="protein sequence ID" value="CAI8040644.1"/>
    <property type="molecule type" value="Genomic_DNA"/>
</dbReference>
<keyword evidence="2" id="KW-1185">Reference proteome</keyword>
<proteinExistence type="predicted"/>
<comment type="caution">
    <text evidence="1">The sequence shown here is derived from an EMBL/GenBank/DDBJ whole genome shotgun (WGS) entry which is preliminary data.</text>
</comment>